<evidence type="ECO:0000313" key="1">
    <source>
        <dbReference type="Proteomes" id="UP000046395"/>
    </source>
</evidence>
<name>A0A5S6QNF7_TRIMR</name>
<dbReference type="WBParaSite" id="TMUE_2000008750.1">
    <property type="protein sequence ID" value="TMUE_2000008750.1"/>
    <property type="gene ID" value="WBGene00302676"/>
</dbReference>
<sequence>MERAFFADVCLDAKKKRLAAENRHRMTRRRPEIDNEYLPSWRRCLLSGDRKRALGSITRQRVHRPTGVASLVGGEWSVVFCCFQTFVVPRSLPLNAA</sequence>
<organism evidence="1 2">
    <name type="scientific">Trichuris muris</name>
    <name type="common">Mouse whipworm</name>
    <dbReference type="NCBI Taxonomy" id="70415"/>
    <lineage>
        <taxon>Eukaryota</taxon>
        <taxon>Metazoa</taxon>
        <taxon>Ecdysozoa</taxon>
        <taxon>Nematoda</taxon>
        <taxon>Enoplea</taxon>
        <taxon>Dorylaimia</taxon>
        <taxon>Trichinellida</taxon>
        <taxon>Trichuridae</taxon>
        <taxon>Trichuris</taxon>
    </lineage>
</organism>
<dbReference type="Proteomes" id="UP000046395">
    <property type="component" value="Unassembled WGS sequence"/>
</dbReference>
<dbReference type="AlphaFoldDB" id="A0A5S6QNF7"/>
<proteinExistence type="predicted"/>
<protein>
    <submittedName>
        <fullName evidence="2">Uncharacterized protein</fullName>
    </submittedName>
</protein>
<keyword evidence="1" id="KW-1185">Reference proteome</keyword>
<reference evidence="2" key="1">
    <citation type="submission" date="2019-12" db="UniProtKB">
        <authorList>
            <consortium name="WormBaseParasite"/>
        </authorList>
    </citation>
    <scope>IDENTIFICATION</scope>
</reference>
<evidence type="ECO:0000313" key="2">
    <source>
        <dbReference type="WBParaSite" id="TMUE_2000008750.1"/>
    </source>
</evidence>
<accession>A0A5S6QNF7</accession>